<sequence length="181" mass="20066">MSKQILHDAHKDHPLVLRRVAGAGFRCNGCGCNGTGFRYRCDACDFDLHELCATCPPTTLLPIHGQHPLTFEPAVVSDEGRFCHLCETAIEGMHYRCRATDFDVHPICSQLPAVAVSPLHPEHLVVLTVAHPTKCTRCSDVCLWRYRCNPCGVNLHPRCLLGPDKTPLGIPKDSLLRGFFL</sequence>
<reference evidence="6" key="2">
    <citation type="submission" date="2020-10" db="EMBL/GenBank/DDBJ databases">
        <authorList>
            <person name="Scholz U."/>
            <person name="Mascher M."/>
            <person name="Fiebig A."/>
        </authorList>
    </citation>
    <scope>NUCLEOTIDE SEQUENCE [LARGE SCALE GENOMIC DNA]</scope>
    <source>
        <strain evidence="6">cv. Morex</strain>
    </source>
</reference>
<reference evidence="6" key="3">
    <citation type="submission" date="2022-01" db="UniProtKB">
        <authorList>
            <consortium name="EnsemblPlants"/>
        </authorList>
    </citation>
    <scope>IDENTIFICATION</scope>
    <source>
        <strain evidence="6">subsp. vulgare</strain>
    </source>
</reference>
<dbReference type="Gramene" id="HORVU.MOREX.r2.4HG0331130.1">
    <property type="protein sequence ID" value="HORVU.MOREX.r2.4HG0331130.1.CDS.1"/>
    <property type="gene ID" value="HORVU.MOREX.r2.4HG0331130"/>
</dbReference>
<accession>A0A8I6X3Y9</accession>
<name>A0A8I6X3Y9_HORVV</name>
<evidence type="ECO:0000256" key="3">
    <source>
        <dbReference type="ARBA" id="ARBA00022771"/>
    </source>
</evidence>
<evidence type="ECO:0000256" key="1">
    <source>
        <dbReference type="ARBA" id="ARBA00022723"/>
    </source>
</evidence>
<dbReference type="SUPFAM" id="SSF57889">
    <property type="entry name" value="Cysteine-rich domain"/>
    <property type="match status" value="2"/>
</dbReference>
<dbReference type="Gramene" id="HORVU.MOREX.r3.4HG0397980.1">
    <property type="protein sequence ID" value="HORVU.MOREX.r3.4HG0397980.1.CDS1"/>
    <property type="gene ID" value="HORVU.MOREX.r3.4HG0397980"/>
</dbReference>
<dbReference type="Gene3D" id="3.30.60.90">
    <property type="match status" value="1"/>
</dbReference>
<dbReference type="GO" id="GO:0008270">
    <property type="term" value="F:zinc ion binding"/>
    <property type="evidence" value="ECO:0007669"/>
    <property type="project" value="UniProtKB-KW"/>
</dbReference>
<dbReference type="InterPro" id="IPR043145">
    <property type="entry name" value="Znf_ZZ_sf"/>
</dbReference>
<dbReference type="AlphaFoldDB" id="A0A8I6X3Y9"/>
<protein>
    <recommendedName>
        <fullName evidence="5">DC1 domain-containing protein</fullName>
    </recommendedName>
</protein>
<organism evidence="6 7">
    <name type="scientific">Hordeum vulgare subsp. vulgare</name>
    <name type="common">Domesticated barley</name>
    <dbReference type="NCBI Taxonomy" id="112509"/>
    <lineage>
        <taxon>Eukaryota</taxon>
        <taxon>Viridiplantae</taxon>
        <taxon>Streptophyta</taxon>
        <taxon>Embryophyta</taxon>
        <taxon>Tracheophyta</taxon>
        <taxon>Spermatophyta</taxon>
        <taxon>Magnoliopsida</taxon>
        <taxon>Liliopsida</taxon>
        <taxon>Poales</taxon>
        <taxon>Poaceae</taxon>
        <taxon>BOP clade</taxon>
        <taxon>Pooideae</taxon>
        <taxon>Triticodae</taxon>
        <taxon>Triticeae</taxon>
        <taxon>Hordeinae</taxon>
        <taxon>Hordeum</taxon>
    </lineage>
</organism>
<feature type="domain" description="DC1" evidence="5">
    <location>
        <begin position="10"/>
        <end position="53"/>
    </location>
</feature>
<keyword evidence="1" id="KW-0479">Metal-binding</keyword>
<keyword evidence="4" id="KW-0862">Zinc</keyword>
<keyword evidence="3" id="KW-0863">Zinc-finger</keyword>
<dbReference type="Proteomes" id="UP000011116">
    <property type="component" value="Chromosome 4H"/>
</dbReference>
<dbReference type="InterPro" id="IPR004146">
    <property type="entry name" value="DC1"/>
</dbReference>
<evidence type="ECO:0000259" key="5">
    <source>
        <dbReference type="Pfam" id="PF03107"/>
    </source>
</evidence>
<proteinExistence type="predicted"/>
<feature type="domain" description="DC1" evidence="5">
    <location>
        <begin position="63"/>
        <end position="108"/>
    </location>
</feature>
<reference evidence="7" key="1">
    <citation type="journal article" date="2012" name="Nature">
        <title>A physical, genetic and functional sequence assembly of the barley genome.</title>
        <authorList>
            <consortium name="The International Barley Genome Sequencing Consortium"/>
            <person name="Mayer K.F."/>
            <person name="Waugh R."/>
            <person name="Brown J.W."/>
            <person name="Schulman A."/>
            <person name="Langridge P."/>
            <person name="Platzer M."/>
            <person name="Fincher G.B."/>
            <person name="Muehlbauer G.J."/>
            <person name="Sato K."/>
            <person name="Close T.J."/>
            <person name="Wise R.P."/>
            <person name="Stein N."/>
        </authorList>
    </citation>
    <scope>NUCLEOTIDE SEQUENCE [LARGE SCALE GENOMIC DNA]</scope>
    <source>
        <strain evidence="7">cv. Morex</strain>
    </source>
</reference>
<evidence type="ECO:0000256" key="4">
    <source>
        <dbReference type="ARBA" id="ARBA00022833"/>
    </source>
</evidence>
<evidence type="ECO:0000313" key="6">
    <source>
        <dbReference type="EnsemblPlants" id="HORVU.MOREX.r3.4HG0397980.1.CDS1"/>
    </source>
</evidence>
<dbReference type="PANTHER" id="PTHR47841">
    <property type="entry name" value="DIACYLGLYCEROL KINASE THETA-LIKE-RELATED"/>
    <property type="match status" value="1"/>
</dbReference>
<evidence type="ECO:0000256" key="2">
    <source>
        <dbReference type="ARBA" id="ARBA00022737"/>
    </source>
</evidence>
<dbReference type="Gene3D" id="3.30.60.20">
    <property type="match status" value="1"/>
</dbReference>
<evidence type="ECO:0000313" key="7">
    <source>
        <dbReference type="Proteomes" id="UP000011116"/>
    </source>
</evidence>
<keyword evidence="7" id="KW-1185">Reference proteome</keyword>
<dbReference type="PANTHER" id="PTHR47841:SF16">
    <property type="entry name" value="DC1 DOMAIN-CONTAINING PROTEIN"/>
    <property type="match status" value="1"/>
</dbReference>
<keyword evidence="2" id="KW-0677">Repeat</keyword>
<dbReference type="Pfam" id="PF03107">
    <property type="entry name" value="C1_2"/>
    <property type="match status" value="2"/>
</dbReference>
<dbReference type="EnsemblPlants" id="HORVU.MOREX.r3.4HG0397980.1">
    <property type="protein sequence ID" value="HORVU.MOREX.r3.4HG0397980.1.CDS1"/>
    <property type="gene ID" value="HORVU.MOREX.r3.4HG0397980"/>
</dbReference>
<dbReference type="InterPro" id="IPR046349">
    <property type="entry name" value="C1-like_sf"/>
</dbReference>